<dbReference type="AlphaFoldDB" id="A0A844M399"/>
<gene>
    <name evidence="3" type="ORF">GB996_10820</name>
</gene>
<dbReference type="InterPro" id="IPR039561">
    <property type="entry name" value="Peptidase_M15C"/>
</dbReference>
<dbReference type="GO" id="GO:0008233">
    <property type="term" value="F:peptidase activity"/>
    <property type="evidence" value="ECO:0007669"/>
    <property type="project" value="InterPro"/>
</dbReference>
<evidence type="ECO:0000313" key="3">
    <source>
        <dbReference type="EMBL" id="MUG33274.1"/>
    </source>
</evidence>
<feature type="domain" description="Peptidase M15C" evidence="2">
    <location>
        <begin position="81"/>
        <end position="145"/>
    </location>
</feature>
<organism evidence="3 4">
    <name type="scientific">Psychrobacter sanguinis</name>
    <dbReference type="NCBI Taxonomy" id="861445"/>
    <lineage>
        <taxon>Bacteria</taxon>
        <taxon>Pseudomonadati</taxon>
        <taxon>Pseudomonadota</taxon>
        <taxon>Gammaproteobacteria</taxon>
        <taxon>Moraxellales</taxon>
        <taxon>Moraxellaceae</taxon>
        <taxon>Psychrobacter</taxon>
    </lineage>
</organism>
<dbReference type="CDD" id="cd14845">
    <property type="entry name" value="L-Ala-D-Glu_peptidase_like"/>
    <property type="match status" value="1"/>
</dbReference>
<feature type="region of interest" description="Disordered" evidence="1">
    <location>
        <begin position="1"/>
        <end position="22"/>
    </location>
</feature>
<evidence type="ECO:0000256" key="1">
    <source>
        <dbReference type="SAM" id="MobiDB-lite"/>
    </source>
</evidence>
<protein>
    <submittedName>
        <fullName evidence="3">M15 family peptidase</fullName>
    </submittedName>
</protein>
<dbReference type="SUPFAM" id="SSF55166">
    <property type="entry name" value="Hedgehog/DD-peptidase"/>
    <property type="match status" value="1"/>
</dbReference>
<dbReference type="EMBL" id="WFKQ01000013">
    <property type="protein sequence ID" value="MUG33274.1"/>
    <property type="molecule type" value="Genomic_DNA"/>
</dbReference>
<dbReference type="Pfam" id="PF13539">
    <property type="entry name" value="Peptidase_M15_4"/>
    <property type="match status" value="1"/>
</dbReference>
<proteinExistence type="predicted"/>
<name>A0A844M399_9GAMM</name>
<dbReference type="InterPro" id="IPR009045">
    <property type="entry name" value="Zn_M74/Hedgehog-like"/>
</dbReference>
<reference evidence="3 4" key="1">
    <citation type="journal article" date="2019" name="PLoS ONE">
        <title>Pup mortality in New Zealand sea lions (Phocarctos hookeri) at Enderby Island, Auckland Islands, 2013-18.</title>
        <authorList>
            <person name="Michael S.A."/>
            <person name="Hayman D.T.S."/>
            <person name="Gray R."/>
            <person name="Zhang J."/>
            <person name="Rogers L."/>
            <person name="Roe W.D."/>
        </authorList>
    </citation>
    <scope>NUCLEOTIDE SEQUENCE [LARGE SCALE GENOMIC DNA]</scope>
    <source>
        <strain evidence="3 4">SM868</strain>
    </source>
</reference>
<dbReference type="OrthoDB" id="8479979at2"/>
<dbReference type="Gene3D" id="3.30.1380.10">
    <property type="match status" value="1"/>
</dbReference>
<accession>A0A844M399</accession>
<evidence type="ECO:0000259" key="2">
    <source>
        <dbReference type="Pfam" id="PF13539"/>
    </source>
</evidence>
<evidence type="ECO:0000313" key="4">
    <source>
        <dbReference type="Proteomes" id="UP000442109"/>
    </source>
</evidence>
<dbReference type="Proteomes" id="UP000442109">
    <property type="component" value="Unassembled WGS sequence"/>
</dbReference>
<comment type="caution">
    <text evidence="3">The sequence shown here is derived from an EMBL/GenBank/DDBJ whole genome shotgun (WGS) entry which is preliminary data.</text>
</comment>
<keyword evidence="4" id="KW-1185">Reference proteome</keyword>
<sequence length="149" mass="16946">MVEAAINCKQHQGTDPATEKVEPTTGKFKLSAKSLERLHTTKPELQRLIKRAIDITPIDFTVLEGKRDIQRQKWLVANGKSKTMNSRHLTGDAVDIAPIKNGAVSWDWNDYYPLAKAVKQAAKELNIRVEWGGDWTSFKDGPHWQLPWK</sequence>